<dbReference type="AlphaFoldDB" id="A0A7W8CTD9"/>
<protein>
    <submittedName>
        <fullName evidence="2">Putative 3-demethylubiquinone-9 3-methyltransferase (Glyoxalase superfamily)</fullName>
    </submittedName>
</protein>
<gene>
    <name evidence="2" type="ORF">HNQ44_002740</name>
</gene>
<dbReference type="SUPFAM" id="SSF54593">
    <property type="entry name" value="Glyoxalase/Bleomycin resistance protein/Dihydroxybiphenyl dioxygenase"/>
    <property type="match status" value="1"/>
</dbReference>
<dbReference type="GO" id="GO:0008168">
    <property type="term" value="F:methyltransferase activity"/>
    <property type="evidence" value="ECO:0007669"/>
    <property type="project" value="UniProtKB-KW"/>
</dbReference>
<dbReference type="EMBL" id="JACHHE010000008">
    <property type="protein sequence ID" value="MBB5181275.1"/>
    <property type="molecule type" value="Genomic_DNA"/>
</dbReference>
<evidence type="ECO:0000259" key="1">
    <source>
        <dbReference type="Pfam" id="PF06983"/>
    </source>
</evidence>
<dbReference type="Proteomes" id="UP000525923">
    <property type="component" value="Unassembled WGS sequence"/>
</dbReference>
<dbReference type="RefSeq" id="WP_135503492.1">
    <property type="nucleotide sequence ID" value="NZ_JACHHE010000008.1"/>
</dbReference>
<dbReference type="Pfam" id="PF06983">
    <property type="entry name" value="3-dmu-9_3-mt"/>
    <property type="match status" value="1"/>
</dbReference>
<organism evidence="2 3">
    <name type="scientific">Planococcus koreensis</name>
    <dbReference type="NCBI Taxonomy" id="112331"/>
    <lineage>
        <taxon>Bacteria</taxon>
        <taxon>Bacillati</taxon>
        <taxon>Bacillota</taxon>
        <taxon>Bacilli</taxon>
        <taxon>Bacillales</taxon>
        <taxon>Caryophanaceae</taxon>
        <taxon>Planococcus</taxon>
    </lineage>
</organism>
<name>A0A7W8CTD9_9BACL</name>
<dbReference type="Gene3D" id="3.30.720.100">
    <property type="match status" value="1"/>
</dbReference>
<proteinExistence type="predicted"/>
<dbReference type="OrthoDB" id="9806473at2"/>
<dbReference type="Gene3D" id="3.30.720.110">
    <property type="match status" value="1"/>
</dbReference>
<dbReference type="CDD" id="cd06588">
    <property type="entry name" value="PhnB_like"/>
    <property type="match status" value="1"/>
</dbReference>
<dbReference type="PANTHER" id="PTHR33990">
    <property type="entry name" value="PROTEIN YJDN-RELATED"/>
    <property type="match status" value="1"/>
</dbReference>
<dbReference type="PANTHER" id="PTHR33990:SF4">
    <property type="entry name" value="PHNB-LIKE DOMAIN-CONTAINING PROTEIN"/>
    <property type="match status" value="1"/>
</dbReference>
<dbReference type="InterPro" id="IPR029068">
    <property type="entry name" value="Glyas_Bleomycin-R_OHBP_Dase"/>
</dbReference>
<feature type="domain" description="PhnB-like" evidence="1">
    <location>
        <begin position="7"/>
        <end position="125"/>
    </location>
</feature>
<evidence type="ECO:0000313" key="2">
    <source>
        <dbReference type="EMBL" id="MBB5181275.1"/>
    </source>
</evidence>
<reference evidence="2 3" key="1">
    <citation type="submission" date="2020-08" db="EMBL/GenBank/DDBJ databases">
        <title>Genomic Encyclopedia of Type Strains, Phase IV (KMG-IV): sequencing the most valuable type-strain genomes for metagenomic binning, comparative biology and taxonomic classification.</title>
        <authorList>
            <person name="Goeker M."/>
        </authorList>
    </citation>
    <scope>NUCLEOTIDE SEQUENCE [LARGE SCALE GENOMIC DNA]</scope>
    <source>
        <strain evidence="2 3">DSM 15895</strain>
    </source>
</reference>
<accession>A0A7W8CTD9</accession>
<dbReference type="InterPro" id="IPR009725">
    <property type="entry name" value="3_dmu_93_MTrfase"/>
</dbReference>
<dbReference type="InterPro" id="IPR028973">
    <property type="entry name" value="PhnB-like"/>
</dbReference>
<keyword evidence="2" id="KW-0808">Transferase</keyword>
<dbReference type="PIRSF" id="PIRSF021700">
    <property type="entry name" value="3_dmu_93_MTrfase"/>
    <property type="match status" value="1"/>
</dbReference>
<evidence type="ECO:0000313" key="3">
    <source>
        <dbReference type="Proteomes" id="UP000525923"/>
    </source>
</evidence>
<keyword evidence="2" id="KW-0830">Ubiquinone</keyword>
<comment type="caution">
    <text evidence="2">The sequence shown here is derived from an EMBL/GenBank/DDBJ whole genome shotgun (WGS) entry which is preliminary data.</text>
</comment>
<sequence length="128" mass="14587">MERQLPKVTTFLMFTGQAEEAMKYYTAVFEDSAIDNITYNEDGSVMLAQFRLADQVLLCIDSTIKHDFSFTPAISLYVTCDSEAEIDRAFSQLSEGGEELMPLGDYPFSRKFGWLIDRFGVSWQLNLP</sequence>
<dbReference type="GO" id="GO:0032259">
    <property type="term" value="P:methylation"/>
    <property type="evidence" value="ECO:0007669"/>
    <property type="project" value="UniProtKB-KW"/>
</dbReference>
<keyword evidence="2" id="KW-0489">Methyltransferase</keyword>
<keyword evidence="3" id="KW-1185">Reference proteome</keyword>